<evidence type="ECO:0000256" key="8">
    <source>
        <dbReference type="ARBA" id="ARBA00022840"/>
    </source>
</evidence>
<dbReference type="STRING" id="314285.KT71_14904"/>
<reference evidence="13 14" key="1">
    <citation type="journal article" date="2007" name="Proc. Natl. Acad. Sci. U.S.A.">
        <title>Characterization of a marine gammaproteobacterium capable of aerobic anoxygenic photosynthesis.</title>
        <authorList>
            <person name="Fuchs B.M."/>
            <person name="Spring S."/>
            <person name="Teeling H."/>
            <person name="Quast C."/>
            <person name="Wulf J."/>
            <person name="Schattenhofer M."/>
            <person name="Yan S."/>
            <person name="Ferriera S."/>
            <person name="Johnson J."/>
            <person name="Glockner F.O."/>
            <person name="Amann R."/>
        </authorList>
    </citation>
    <scope>NUCLEOTIDE SEQUENCE [LARGE SCALE GENOMIC DNA]</scope>
    <source>
        <strain evidence="13">KT71</strain>
    </source>
</reference>
<comment type="similarity">
    <text evidence="1 11">Belongs to the DnaX/STICHEL family.</text>
</comment>
<accession>A4A869</accession>
<dbReference type="PRINTS" id="PR00300">
    <property type="entry name" value="CLPPROTEASEA"/>
</dbReference>
<dbReference type="GO" id="GO:0003677">
    <property type="term" value="F:DNA binding"/>
    <property type="evidence" value="ECO:0007669"/>
    <property type="project" value="InterPro"/>
</dbReference>
<dbReference type="GO" id="GO:0003887">
    <property type="term" value="F:DNA-directed DNA polymerase activity"/>
    <property type="evidence" value="ECO:0007669"/>
    <property type="project" value="UniProtKB-KW"/>
</dbReference>
<dbReference type="eggNOG" id="COG2812">
    <property type="taxonomic scope" value="Bacteria"/>
</dbReference>
<dbReference type="PANTHER" id="PTHR11669">
    <property type="entry name" value="REPLICATION FACTOR C / DNA POLYMERASE III GAMMA-TAU SUBUNIT"/>
    <property type="match status" value="1"/>
</dbReference>
<dbReference type="GO" id="GO:0005524">
    <property type="term" value="F:ATP binding"/>
    <property type="evidence" value="ECO:0007669"/>
    <property type="project" value="UniProtKB-KW"/>
</dbReference>
<dbReference type="SUPFAM" id="SSF48019">
    <property type="entry name" value="post-AAA+ oligomerization domain-like"/>
    <property type="match status" value="1"/>
</dbReference>
<reference evidence="13 14" key="2">
    <citation type="journal article" date="2009" name="PLoS ONE">
        <title>The photosynthetic apparatus and its regulation in the aerobic gammaproteobacterium Congregibacter litoralis gen. nov., sp. nov.</title>
        <authorList>
            <person name="Spring S."/>
            <person name="Lunsdorf H."/>
            <person name="Fuchs B.M."/>
            <person name="Tindall B.J."/>
        </authorList>
    </citation>
    <scope>NUCLEOTIDE SEQUENCE [LARGE SCALE GENOMIC DNA]</scope>
    <source>
        <strain evidence="13">KT71</strain>
    </source>
</reference>
<proteinExistence type="inferred from homology"/>
<dbReference type="InterPro" id="IPR050238">
    <property type="entry name" value="DNA_Rep/Repair_Clamp_Loader"/>
</dbReference>
<evidence type="ECO:0000256" key="7">
    <source>
        <dbReference type="ARBA" id="ARBA00022833"/>
    </source>
</evidence>
<dbReference type="InterPro" id="IPR008921">
    <property type="entry name" value="DNA_pol3_clamp-load_cplx_C"/>
</dbReference>
<sequence>MSYQVLARKWRPATFDALVGQEHVLQALRHALDSNRLHHAYLFTGTRGVGKTTIARILARSLNCEKGVSAAPCGECSSCVEISEGRSVDLIEVDAASRTKVEDTRELLDNVQYAPTRSRFKVYLIDEVHMLSGHSFNALLKTLEEPPEHVKFLLATTDPQKLPATVLSRCLQFNLKNMSAQRVVEHLRDVLTQEQVAFDDAALWQLGRAAAGSMRDALSLTDQAIAFGDGSLRDAEVASMLGTVDRRHVYDLLDALLADDAPALIAACAQMDEQGVDFTSAVDELTSVFHRCSIAAPWHRRCPVLSTRSLEMRSGWRILGNA</sequence>
<evidence type="ECO:0000256" key="10">
    <source>
        <dbReference type="ARBA" id="ARBA00049244"/>
    </source>
</evidence>
<gene>
    <name evidence="11" type="primary">dnaX</name>
    <name evidence="13" type="ORF">KT71_14904</name>
</gene>
<dbReference type="SUPFAM" id="SSF52540">
    <property type="entry name" value="P-loop containing nucleoside triphosphate hydrolases"/>
    <property type="match status" value="1"/>
</dbReference>
<keyword evidence="4 11" id="KW-0235">DNA replication</keyword>
<evidence type="ECO:0000256" key="4">
    <source>
        <dbReference type="ARBA" id="ARBA00022705"/>
    </source>
</evidence>
<dbReference type="Proteomes" id="UP000019205">
    <property type="component" value="Chromosome"/>
</dbReference>
<keyword evidence="7" id="KW-0862">Zinc</keyword>
<keyword evidence="2 11" id="KW-0808">Transferase</keyword>
<evidence type="ECO:0000256" key="5">
    <source>
        <dbReference type="ARBA" id="ARBA00022723"/>
    </source>
</evidence>
<comment type="subunit">
    <text evidence="11">DNA polymerase III contains a core (composed of alpha, epsilon and theta chains) that associates with a tau subunit. This core dimerizes to form the POLIII' complex. PolIII' associates with the gamma complex (composed of gamma, delta, delta', psi and chi chains) and with the beta chain to form the complete DNA polymerase III complex.</text>
</comment>
<dbReference type="Pfam" id="PF22608">
    <property type="entry name" value="DNAX_ATPase_lid"/>
    <property type="match status" value="1"/>
</dbReference>
<dbReference type="EC" id="2.7.7.7" evidence="11"/>
<dbReference type="InterPro" id="IPR003593">
    <property type="entry name" value="AAA+_ATPase"/>
</dbReference>
<dbReference type="InterPro" id="IPR012763">
    <property type="entry name" value="DNA_pol_III_sug/sutau_N"/>
</dbReference>
<keyword evidence="3 11" id="KW-0548">Nucleotidyltransferase</keyword>
<name>A4A869_9GAMM</name>
<evidence type="ECO:0000256" key="11">
    <source>
        <dbReference type="RuleBase" id="RU364063"/>
    </source>
</evidence>
<dbReference type="NCBIfam" id="TIGR02397">
    <property type="entry name" value="dnaX_nterm"/>
    <property type="match status" value="1"/>
</dbReference>
<feature type="domain" description="AAA+ ATPase" evidence="12">
    <location>
        <begin position="37"/>
        <end position="179"/>
    </location>
</feature>
<comment type="caution">
    <text evidence="13">The sequence shown here is derived from an EMBL/GenBank/DDBJ whole genome shotgun (WGS) entry which is preliminary data.</text>
</comment>
<dbReference type="SMART" id="SM00382">
    <property type="entry name" value="AAA"/>
    <property type="match status" value="1"/>
</dbReference>
<dbReference type="EMBL" id="AAOA02000001">
    <property type="protein sequence ID" value="EAQ97864.2"/>
    <property type="molecule type" value="Genomic_DNA"/>
</dbReference>
<evidence type="ECO:0000256" key="2">
    <source>
        <dbReference type="ARBA" id="ARBA00022679"/>
    </source>
</evidence>
<keyword evidence="9 11" id="KW-0239">DNA-directed DNA polymerase</keyword>
<dbReference type="InterPro" id="IPR045085">
    <property type="entry name" value="HLD_clamp_pol_III_gamma_tau"/>
</dbReference>
<evidence type="ECO:0000256" key="3">
    <source>
        <dbReference type="ARBA" id="ARBA00022695"/>
    </source>
</evidence>
<keyword evidence="6 11" id="KW-0547">Nucleotide-binding</keyword>
<dbReference type="GO" id="GO:0046872">
    <property type="term" value="F:metal ion binding"/>
    <property type="evidence" value="ECO:0007669"/>
    <property type="project" value="UniProtKB-KW"/>
</dbReference>
<keyword evidence="14" id="KW-1185">Reference proteome</keyword>
<dbReference type="Gene3D" id="3.40.50.300">
    <property type="entry name" value="P-loop containing nucleotide triphosphate hydrolases"/>
    <property type="match status" value="1"/>
</dbReference>
<dbReference type="FunFam" id="3.40.50.300:FF:000014">
    <property type="entry name" value="DNA polymerase III subunit gamma/tau"/>
    <property type="match status" value="1"/>
</dbReference>
<protein>
    <recommendedName>
        <fullName evidence="11">DNA polymerase III subunit gamma/tau</fullName>
        <ecNumber evidence="11">2.7.7.7</ecNumber>
    </recommendedName>
</protein>
<dbReference type="HOGENOM" id="CLU_006229_0_1_6"/>
<dbReference type="InterPro" id="IPR027417">
    <property type="entry name" value="P-loop_NTPase"/>
</dbReference>
<keyword evidence="5" id="KW-0479">Metal-binding</keyword>
<dbReference type="InterPro" id="IPR022754">
    <property type="entry name" value="DNA_pol_III_gamma-3"/>
</dbReference>
<comment type="function">
    <text evidence="11">DNA polymerase III is a complex, multichain enzyme responsible for most of the replicative synthesis in bacteria. This DNA polymerase also exhibits 3' to 5' exonuclease activity.</text>
</comment>
<dbReference type="CDD" id="cd18137">
    <property type="entry name" value="HLD_clamp_pol_III_gamma_tau"/>
    <property type="match status" value="1"/>
</dbReference>
<organism evidence="13 14">
    <name type="scientific">Congregibacter litoralis KT71</name>
    <dbReference type="NCBI Taxonomy" id="314285"/>
    <lineage>
        <taxon>Bacteria</taxon>
        <taxon>Pseudomonadati</taxon>
        <taxon>Pseudomonadota</taxon>
        <taxon>Gammaproteobacteria</taxon>
        <taxon>Cellvibrionales</taxon>
        <taxon>Halieaceae</taxon>
        <taxon>Congregibacter</taxon>
    </lineage>
</organism>
<dbReference type="AlphaFoldDB" id="A4A869"/>
<evidence type="ECO:0000313" key="14">
    <source>
        <dbReference type="Proteomes" id="UP000019205"/>
    </source>
</evidence>
<comment type="catalytic activity">
    <reaction evidence="10 11">
        <text>DNA(n) + a 2'-deoxyribonucleoside 5'-triphosphate = DNA(n+1) + diphosphate</text>
        <dbReference type="Rhea" id="RHEA:22508"/>
        <dbReference type="Rhea" id="RHEA-COMP:17339"/>
        <dbReference type="Rhea" id="RHEA-COMP:17340"/>
        <dbReference type="ChEBI" id="CHEBI:33019"/>
        <dbReference type="ChEBI" id="CHEBI:61560"/>
        <dbReference type="ChEBI" id="CHEBI:173112"/>
        <dbReference type="EC" id="2.7.7.7"/>
    </reaction>
</comment>
<dbReference type="Gene3D" id="1.20.272.10">
    <property type="match status" value="1"/>
</dbReference>
<evidence type="ECO:0000313" key="13">
    <source>
        <dbReference type="EMBL" id="EAQ97864.2"/>
    </source>
</evidence>
<dbReference type="PANTHER" id="PTHR11669:SF0">
    <property type="entry name" value="PROTEIN STICHEL-LIKE 2"/>
    <property type="match status" value="1"/>
</dbReference>
<dbReference type="FunFam" id="1.10.8.60:FF:000013">
    <property type="entry name" value="DNA polymerase III subunit gamma/tau"/>
    <property type="match status" value="1"/>
</dbReference>
<dbReference type="Gene3D" id="1.10.8.60">
    <property type="match status" value="1"/>
</dbReference>
<keyword evidence="8 11" id="KW-0067">ATP-binding</keyword>
<evidence type="ECO:0000259" key="12">
    <source>
        <dbReference type="SMART" id="SM00382"/>
    </source>
</evidence>
<dbReference type="InterPro" id="IPR001270">
    <property type="entry name" value="ClpA/B"/>
</dbReference>
<evidence type="ECO:0000256" key="6">
    <source>
        <dbReference type="ARBA" id="ARBA00022741"/>
    </source>
</evidence>
<dbReference type="CDD" id="cd00009">
    <property type="entry name" value="AAA"/>
    <property type="match status" value="1"/>
</dbReference>
<dbReference type="Pfam" id="PF12169">
    <property type="entry name" value="DNA_pol3_gamma3"/>
    <property type="match status" value="1"/>
</dbReference>
<evidence type="ECO:0000256" key="1">
    <source>
        <dbReference type="ARBA" id="ARBA00006360"/>
    </source>
</evidence>
<dbReference type="GO" id="GO:0006261">
    <property type="term" value="P:DNA-templated DNA replication"/>
    <property type="evidence" value="ECO:0007669"/>
    <property type="project" value="TreeGrafter"/>
</dbReference>
<evidence type="ECO:0000256" key="9">
    <source>
        <dbReference type="ARBA" id="ARBA00022932"/>
    </source>
</evidence>
<dbReference type="Pfam" id="PF13177">
    <property type="entry name" value="DNA_pol3_delta2"/>
    <property type="match status" value="1"/>
</dbReference>
<dbReference type="GO" id="GO:0009360">
    <property type="term" value="C:DNA polymerase III complex"/>
    <property type="evidence" value="ECO:0007669"/>
    <property type="project" value="InterPro"/>
</dbReference>